<protein>
    <submittedName>
        <fullName evidence="1">Uncharacterized protein</fullName>
    </submittedName>
</protein>
<organism evidence="1 2">
    <name type="scientific">Mycolicibacterium smegmatis (strain ATCC 700084 / mc(2)155)</name>
    <name type="common">Mycobacterium smegmatis</name>
    <dbReference type="NCBI Taxonomy" id="246196"/>
    <lineage>
        <taxon>Bacteria</taxon>
        <taxon>Bacillati</taxon>
        <taxon>Actinomycetota</taxon>
        <taxon>Actinomycetes</taxon>
        <taxon>Mycobacteriales</taxon>
        <taxon>Mycobacteriaceae</taxon>
        <taxon>Mycolicibacterium</taxon>
    </lineage>
</organism>
<proteinExistence type="predicted"/>
<evidence type="ECO:0000313" key="1">
    <source>
        <dbReference type="EMBL" id="AFP37434.1"/>
    </source>
</evidence>
<dbReference type="Proteomes" id="UP000006158">
    <property type="component" value="Chromosome"/>
</dbReference>
<dbReference type="KEGG" id="msg:MSMEI_0954"/>
<evidence type="ECO:0000313" key="2">
    <source>
        <dbReference type="Proteomes" id="UP000006158"/>
    </source>
</evidence>
<reference evidence="1 2" key="2">
    <citation type="journal article" date="2009" name="Genome Res.">
        <title>Ortho-proteogenomics: multiple proteomes investigation through orthology and a new MS-based protocol.</title>
        <authorList>
            <person name="Gallien S."/>
            <person name="Perrodou E."/>
            <person name="Carapito C."/>
            <person name="Deshayes C."/>
            <person name="Reyrat J.M."/>
            <person name="Van Dorsselaer A."/>
            <person name="Poch O."/>
            <person name="Schaeffer C."/>
            <person name="Lecompte O."/>
        </authorList>
    </citation>
    <scope>NUCLEOTIDE SEQUENCE [LARGE SCALE GENOMIC DNA]</scope>
    <source>
        <strain evidence="2">ATCC 700084 / mc(2)155</strain>
    </source>
</reference>
<dbReference type="EMBL" id="CP001663">
    <property type="protein sequence ID" value="AFP37434.1"/>
    <property type="molecule type" value="Genomic_DNA"/>
</dbReference>
<dbReference type="AlphaFoldDB" id="I7G4I4"/>
<name>I7G4I4_MYCS2</name>
<sequence length="170" mass="19008">MIGDPTEFDEQASDGGEQVLDCGHRQRELRYEPDSGARRDHLREVLLVVRRDQDHRGWPRLKIAEKFLGELKPALGAQRDVHQDHIGLQFAAEHHRLGTVGGDADYLDPATVEHRGGSRAKTRTVIDDETTHHASTDRSCIQGGSDRSGCALLLAGICRYPWHDRGMTEP</sequence>
<gene>
    <name evidence="1" type="ordered locus">MSMEI_0954</name>
</gene>
<reference evidence="1 2" key="1">
    <citation type="journal article" date="2007" name="Genome Biol.">
        <title>Interrupted coding sequences in Mycobacterium smegmatis: authentic mutations or sequencing errors?</title>
        <authorList>
            <person name="Deshayes C."/>
            <person name="Perrodou E."/>
            <person name="Gallien S."/>
            <person name="Euphrasie D."/>
            <person name="Schaeffer C."/>
            <person name="Van-Dorsselaer A."/>
            <person name="Poch O."/>
            <person name="Lecompte O."/>
            <person name="Reyrat J.M."/>
        </authorList>
    </citation>
    <scope>NUCLEOTIDE SEQUENCE [LARGE SCALE GENOMIC DNA]</scope>
    <source>
        <strain evidence="2">ATCC 700084 / mc(2)155</strain>
    </source>
</reference>
<accession>I7G4I4</accession>